<dbReference type="SUPFAM" id="SSF53067">
    <property type="entry name" value="Actin-like ATPase domain"/>
    <property type="match status" value="1"/>
</dbReference>
<dbReference type="STRING" id="2880.D7FW81"/>
<keyword evidence="8" id="KW-0067">ATP-binding</keyword>
<reference evidence="13 14" key="1">
    <citation type="journal article" date="2010" name="Nature">
        <title>The Ectocarpus genome and the independent evolution of multicellularity in brown algae.</title>
        <authorList>
            <person name="Cock J.M."/>
            <person name="Sterck L."/>
            <person name="Rouze P."/>
            <person name="Scornet D."/>
            <person name="Allen A.E."/>
            <person name="Amoutzias G."/>
            <person name="Anthouard V."/>
            <person name="Artiguenave F."/>
            <person name="Aury J.M."/>
            <person name="Badger J.H."/>
            <person name="Beszteri B."/>
            <person name="Billiau K."/>
            <person name="Bonnet E."/>
            <person name="Bothwell J.H."/>
            <person name="Bowler C."/>
            <person name="Boyen C."/>
            <person name="Brownlee C."/>
            <person name="Carrano C.J."/>
            <person name="Charrier B."/>
            <person name="Cho G.Y."/>
            <person name="Coelho S.M."/>
            <person name="Collen J."/>
            <person name="Corre E."/>
            <person name="Da Silva C."/>
            <person name="Delage L."/>
            <person name="Delaroque N."/>
            <person name="Dittami S.M."/>
            <person name="Doulbeau S."/>
            <person name="Elias M."/>
            <person name="Farnham G."/>
            <person name="Gachon C.M."/>
            <person name="Gschloessl B."/>
            <person name="Heesch S."/>
            <person name="Jabbari K."/>
            <person name="Jubin C."/>
            <person name="Kawai H."/>
            <person name="Kimura K."/>
            <person name="Kloareg B."/>
            <person name="Kupper F.C."/>
            <person name="Lang D."/>
            <person name="Le Bail A."/>
            <person name="Leblanc C."/>
            <person name="Lerouge P."/>
            <person name="Lohr M."/>
            <person name="Lopez P.J."/>
            <person name="Martens C."/>
            <person name="Maumus F."/>
            <person name="Michel G."/>
            <person name="Miranda-Saavedra D."/>
            <person name="Morales J."/>
            <person name="Moreau H."/>
            <person name="Motomura T."/>
            <person name="Nagasato C."/>
            <person name="Napoli C.A."/>
            <person name="Nelson D.R."/>
            <person name="Nyvall-Collen P."/>
            <person name="Peters A.F."/>
            <person name="Pommier C."/>
            <person name="Potin P."/>
            <person name="Poulain J."/>
            <person name="Quesneville H."/>
            <person name="Read B."/>
            <person name="Rensing S.A."/>
            <person name="Ritter A."/>
            <person name="Rousvoal S."/>
            <person name="Samanta M."/>
            <person name="Samson G."/>
            <person name="Schroeder D.C."/>
            <person name="Segurens B."/>
            <person name="Strittmatter M."/>
            <person name="Tonon T."/>
            <person name="Tregear J.W."/>
            <person name="Valentin K."/>
            <person name="von Dassow P."/>
            <person name="Yamagishi T."/>
            <person name="Van de Peer Y."/>
            <person name="Wincker P."/>
        </authorList>
    </citation>
    <scope>NUCLEOTIDE SEQUENCE [LARGE SCALE GENOMIC DNA]</scope>
    <source>
        <strain evidence="14">Ec32 / CCAP1310/4</strain>
    </source>
</reference>
<dbReference type="GO" id="GO:0005737">
    <property type="term" value="C:cytoplasm"/>
    <property type="evidence" value="ECO:0007669"/>
    <property type="project" value="UniProtKB-SubCell"/>
</dbReference>
<dbReference type="Proteomes" id="UP000002630">
    <property type="component" value="Linkage Group LG02"/>
</dbReference>
<dbReference type="AlphaFoldDB" id="D7FW81"/>
<dbReference type="eggNOG" id="ENOG502SGJP">
    <property type="taxonomic scope" value="Eukaryota"/>
</dbReference>
<keyword evidence="4" id="KW-0963">Cytoplasm</keyword>
<dbReference type="GO" id="GO:0004594">
    <property type="term" value="F:pantothenate kinase activity"/>
    <property type="evidence" value="ECO:0007669"/>
    <property type="project" value="InterPro"/>
</dbReference>
<dbReference type="GO" id="GO:0005524">
    <property type="term" value="F:ATP binding"/>
    <property type="evidence" value="ECO:0007669"/>
    <property type="project" value="UniProtKB-KW"/>
</dbReference>
<evidence type="ECO:0000256" key="3">
    <source>
        <dbReference type="ARBA" id="ARBA00011738"/>
    </source>
</evidence>
<accession>D7FW81</accession>
<evidence type="ECO:0000256" key="11">
    <source>
        <dbReference type="ARBA" id="ARBA00038036"/>
    </source>
</evidence>
<keyword evidence="7 13" id="KW-0418">Kinase</keyword>
<dbReference type="HAMAP" id="MF_01274">
    <property type="entry name" value="Pantothen_kinase_3"/>
    <property type="match status" value="1"/>
</dbReference>
<evidence type="ECO:0000256" key="9">
    <source>
        <dbReference type="ARBA" id="ARBA00022958"/>
    </source>
</evidence>
<evidence type="ECO:0000256" key="5">
    <source>
        <dbReference type="ARBA" id="ARBA00022679"/>
    </source>
</evidence>
<evidence type="ECO:0000313" key="14">
    <source>
        <dbReference type="Proteomes" id="UP000002630"/>
    </source>
</evidence>
<dbReference type="CDD" id="cd24015">
    <property type="entry name" value="ASKHA_NBD_PanK-III"/>
    <property type="match status" value="1"/>
</dbReference>
<dbReference type="Pfam" id="PF03309">
    <property type="entry name" value="Pan_kinase"/>
    <property type="match status" value="1"/>
</dbReference>
<comment type="cofactor">
    <cofactor evidence="1">
        <name>K(+)</name>
        <dbReference type="ChEBI" id="CHEBI:29103"/>
    </cofactor>
</comment>
<evidence type="ECO:0000256" key="12">
    <source>
        <dbReference type="ARBA" id="ARBA00040883"/>
    </source>
</evidence>
<dbReference type="NCBIfam" id="TIGR00671">
    <property type="entry name" value="baf"/>
    <property type="match status" value="1"/>
</dbReference>
<keyword evidence="10" id="KW-0173">Coenzyme A biosynthesis</keyword>
<evidence type="ECO:0000256" key="10">
    <source>
        <dbReference type="ARBA" id="ARBA00022993"/>
    </source>
</evidence>
<keyword evidence="9" id="KW-0630">Potassium</keyword>
<evidence type="ECO:0000256" key="4">
    <source>
        <dbReference type="ARBA" id="ARBA00022490"/>
    </source>
</evidence>
<dbReference type="EMBL" id="FN648486">
    <property type="protein sequence ID" value="CBJ25601.1"/>
    <property type="molecule type" value="Genomic_DNA"/>
</dbReference>
<dbReference type="PANTHER" id="PTHR34265">
    <property type="entry name" value="TYPE III PANTOTHENATE KINASE"/>
    <property type="match status" value="1"/>
</dbReference>
<proteinExistence type="inferred from homology"/>
<dbReference type="Gene3D" id="3.30.420.40">
    <property type="match status" value="1"/>
</dbReference>
<evidence type="ECO:0000256" key="6">
    <source>
        <dbReference type="ARBA" id="ARBA00022741"/>
    </source>
</evidence>
<evidence type="ECO:0000313" key="13">
    <source>
        <dbReference type="EMBL" id="CBJ25601.1"/>
    </source>
</evidence>
<keyword evidence="5" id="KW-0808">Transferase</keyword>
<comment type="subcellular location">
    <subcellularLocation>
        <location evidence="2">Cytoplasm</location>
    </subcellularLocation>
</comment>
<dbReference type="OrthoDB" id="46495at2759"/>
<evidence type="ECO:0000256" key="2">
    <source>
        <dbReference type="ARBA" id="ARBA00004496"/>
    </source>
</evidence>
<dbReference type="PANTHER" id="PTHR34265:SF1">
    <property type="entry name" value="TYPE III PANTOTHENATE KINASE"/>
    <property type="match status" value="1"/>
</dbReference>
<dbReference type="InterPro" id="IPR004619">
    <property type="entry name" value="Type_III_PanK"/>
</dbReference>
<dbReference type="InParanoid" id="D7FW81"/>
<dbReference type="InterPro" id="IPR043129">
    <property type="entry name" value="ATPase_NBD"/>
</dbReference>
<name>D7FW81_ECTSI</name>
<keyword evidence="6" id="KW-0547">Nucleotide-binding</keyword>
<dbReference type="EMBL" id="FN649727">
    <property type="protein sequence ID" value="CBJ25601.1"/>
    <property type="molecule type" value="Genomic_DNA"/>
</dbReference>
<comment type="similarity">
    <text evidence="11">Belongs to the type III pantothenate kinase family.</text>
</comment>
<sequence>MEHGMWLCLMIGNSRLHWALLERDDVMEMWDTGHLRKDDGIEGPTATSGAVQEGIPLSLMSSRVGQTVDDGVPPTGDGGNASTCYTADPRRFKVASVVPEELERWRRRCPGISPISSTDALAGVQEYPTLGVDRALAVRGAARMRGWPVLVIDCGSALTFTAADASGRLAGGAILPGVRLQLAVLGSRTAQLPSDVVLPDELPLRWAMGTSGGIQAGVMWTIVAGIHSFIKDRWKIDPDATVIFTGGDGQVLHRAVVDFWEAEGPDLVRVRNRLEFVREVIHWGIASLELGKGSDS</sequence>
<evidence type="ECO:0000256" key="8">
    <source>
        <dbReference type="ARBA" id="ARBA00022840"/>
    </source>
</evidence>
<evidence type="ECO:0000256" key="7">
    <source>
        <dbReference type="ARBA" id="ARBA00022777"/>
    </source>
</evidence>
<organism evidence="13 14">
    <name type="scientific">Ectocarpus siliculosus</name>
    <name type="common">Brown alga</name>
    <name type="synonym">Conferva siliculosa</name>
    <dbReference type="NCBI Taxonomy" id="2880"/>
    <lineage>
        <taxon>Eukaryota</taxon>
        <taxon>Sar</taxon>
        <taxon>Stramenopiles</taxon>
        <taxon>Ochrophyta</taxon>
        <taxon>PX clade</taxon>
        <taxon>Phaeophyceae</taxon>
        <taxon>Ectocarpales</taxon>
        <taxon>Ectocarpaceae</taxon>
        <taxon>Ectocarpus</taxon>
    </lineage>
</organism>
<evidence type="ECO:0000256" key="1">
    <source>
        <dbReference type="ARBA" id="ARBA00001958"/>
    </source>
</evidence>
<gene>
    <name evidence="13" type="ORF">Esi_0003_0306</name>
</gene>
<comment type="subunit">
    <text evidence="3">Homodimer.</text>
</comment>
<keyword evidence="14" id="KW-1185">Reference proteome</keyword>
<protein>
    <recommendedName>
        <fullName evidence="12">Type III pantothenate kinase</fullName>
    </recommendedName>
</protein>
<dbReference type="GO" id="GO:0015937">
    <property type="term" value="P:coenzyme A biosynthetic process"/>
    <property type="evidence" value="ECO:0007669"/>
    <property type="project" value="UniProtKB-KW"/>
</dbReference>